<dbReference type="Proteomes" id="UP001219525">
    <property type="component" value="Unassembled WGS sequence"/>
</dbReference>
<keyword evidence="2" id="KW-1185">Reference proteome</keyword>
<organism evidence="1 2">
    <name type="scientific">Mycena pura</name>
    <dbReference type="NCBI Taxonomy" id="153505"/>
    <lineage>
        <taxon>Eukaryota</taxon>
        <taxon>Fungi</taxon>
        <taxon>Dikarya</taxon>
        <taxon>Basidiomycota</taxon>
        <taxon>Agaricomycotina</taxon>
        <taxon>Agaricomycetes</taxon>
        <taxon>Agaricomycetidae</taxon>
        <taxon>Agaricales</taxon>
        <taxon>Marasmiineae</taxon>
        <taxon>Mycenaceae</taxon>
        <taxon>Mycena</taxon>
    </lineage>
</organism>
<accession>A0AAD6VHX1</accession>
<evidence type="ECO:0000313" key="2">
    <source>
        <dbReference type="Proteomes" id="UP001219525"/>
    </source>
</evidence>
<gene>
    <name evidence="1" type="ORF">GGX14DRAFT_392912</name>
</gene>
<sequence>MRVFKTTPLQVLLTAQASAWHLQLPFQSTLSSWFGRPISPSRIPTFILDTQHPWVEQHRYQLERTPNVRELLCNPESIQVSAPGFPHPIPNDIFSSLHVDNNRAGISRPGWTNALHRLREIQVDIYRHGGSEWDDTWEPATPPAELPGLFADVLSQMPKLKKLDWVRPSDSGEHNYQVGTTASPFVKAFAERNLTLPAVEHLILGPGCESFVGMCPNLTTLETGDGLAWPHWFRWSNETDPYMVLVRAAAGVENISAFTMATQSLRPELLEVVLESMPHITTLKIHGALDGRQRYSREEEDAETLKRGDVLLLPEVASVAMGATM</sequence>
<evidence type="ECO:0000313" key="1">
    <source>
        <dbReference type="EMBL" id="KAJ7213404.1"/>
    </source>
</evidence>
<proteinExistence type="predicted"/>
<reference evidence="1" key="1">
    <citation type="submission" date="2023-03" db="EMBL/GenBank/DDBJ databases">
        <title>Massive genome expansion in bonnet fungi (Mycena s.s.) driven by repeated elements and novel gene families across ecological guilds.</title>
        <authorList>
            <consortium name="Lawrence Berkeley National Laboratory"/>
            <person name="Harder C.B."/>
            <person name="Miyauchi S."/>
            <person name="Viragh M."/>
            <person name="Kuo A."/>
            <person name="Thoen E."/>
            <person name="Andreopoulos B."/>
            <person name="Lu D."/>
            <person name="Skrede I."/>
            <person name="Drula E."/>
            <person name="Henrissat B."/>
            <person name="Morin E."/>
            <person name="Kohler A."/>
            <person name="Barry K."/>
            <person name="LaButti K."/>
            <person name="Morin E."/>
            <person name="Salamov A."/>
            <person name="Lipzen A."/>
            <person name="Mereny Z."/>
            <person name="Hegedus B."/>
            <person name="Baldrian P."/>
            <person name="Stursova M."/>
            <person name="Weitz H."/>
            <person name="Taylor A."/>
            <person name="Grigoriev I.V."/>
            <person name="Nagy L.G."/>
            <person name="Martin F."/>
            <person name="Kauserud H."/>
        </authorList>
    </citation>
    <scope>NUCLEOTIDE SEQUENCE</scope>
    <source>
        <strain evidence="1">9144</strain>
    </source>
</reference>
<dbReference type="EMBL" id="JARJCW010000021">
    <property type="protein sequence ID" value="KAJ7213404.1"/>
    <property type="molecule type" value="Genomic_DNA"/>
</dbReference>
<dbReference type="AlphaFoldDB" id="A0AAD6VHX1"/>
<protein>
    <submittedName>
        <fullName evidence="1">Uncharacterized protein</fullName>
    </submittedName>
</protein>
<name>A0AAD6VHX1_9AGAR</name>
<comment type="caution">
    <text evidence="1">The sequence shown here is derived from an EMBL/GenBank/DDBJ whole genome shotgun (WGS) entry which is preliminary data.</text>
</comment>